<dbReference type="PANTHER" id="PTHR22792:SF166">
    <property type="entry name" value="LUPUS LA PROTEIN HOMOLOG"/>
    <property type="match status" value="1"/>
</dbReference>
<dbReference type="WBParaSite" id="PSU_v2.g4970.t1">
    <property type="protein sequence ID" value="PSU_v2.g4970.t1"/>
    <property type="gene ID" value="PSU_v2.g4970"/>
</dbReference>
<evidence type="ECO:0000256" key="3">
    <source>
        <dbReference type="ARBA" id="ARBA00023242"/>
    </source>
</evidence>
<evidence type="ECO:0000313" key="7">
    <source>
        <dbReference type="WBParaSite" id="PSU_v2.g4970.t1"/>
    </source>
</evidence>
<dbReference type="GO" id="GO:0045727">
    <property type="term" value="P:positive regulation of translation"/>
    <property type="evidence" value="ECO:0007669"/>
    <property type="project" value="TreeGrafter"/>
</dbReference>
<dbReference type="PANTHER" id="PTHR22792">
    <property type="entry name" value="LUPUS LA PROTEIN-RELATED"/>
    <property type="match status" value="1"/>
</dbReference>
<dbReference type="Gene3D" id="1.10.10.10">
    <property type="entry name" value="Winged helix-like DNA-binding domain superfamily/Winged helix DNA-binding domain"/>
    <property type="match status" value="1"/>
</dbReference>
<keyword evidence="6" id="KW-1185">Reference proteome</keyword>
<dbReference type="InterPro" id="IPR045180">
    <property type="entry name" value="La_dom_prot"/>
</dbReference>
<dbReference type="Pfam" id="PF05383">
    <property type="entry name" value="La"/>
    <property type="match status" value="1"/>
</dbReference>
<evidence type="ECO:0000256" key="2">
    <source>
        <dbReference type="ARBA" id="ARBA00022884"/>
    </source>
</evidence>
<keyword evidence="3" id="KW-0539">Nucleus</keyword>
<accession>A0A914Z3Z0</accession>
<dbReference type="GO" id="GO:0005829">
    <property type="term" value="C:cytosol"/>
    <property type="evidence" value="ECO:0007669"/>
    <property type="project" value="TreeGrafter"/>
</dbReference>
<dbReference type="SUPFAM" id="SSF46785">
    <property type="entry name" value="Winged helix' DNA-binding domain"/>
    <property type="match status" value="1"/>
</dbReference>
<dbReference type="InterPro" id="IPR006630">
    <property type="entry name" value="La_HTH"/>
</dbReference>
<dbReference type="Proteomes" id="UP000887577">
    <property type="component" value="Unplaced"/>
</dbReference>
<dbReference type="GO" id="GO:0006396">
    <property type="term" value="P:RNA processing"/>
    <property type="evidence" value="ECO:0007669"/>
    <property type="project" value="InterPro"/>
</dbReference>
<feature type="domain" description="HTH La-type RNA-binding" evidence="5">
    <location>
        <begin position="4"/>
        <end position="94"/>
    </location>
</feature>
<dbReference type="PROSITE" id="PS50961">
    <property type="entry name" value="HTH_LA"/>
    <property type="match status" value="1"/>
</dbReference>
<dbReference type="GO" id="GO:0010494">
    <property type="term" value="C:cytoplasmic stress granule"/>
    <property type="evidence" value="ECO:0007669"/>
    <property type="project" value="TreeGrafter"/>
</dbReference>
<comment type="subcellular location">
    <subcellularLocation>
        <location evidence="1">Nucleus</location>
    </subcellularLocation>
</comment>
<name>A0A914Z3Z0_9BILA</name>
<dbReference type="GO" id="GO:1990904">
    <property type="term" value="C:ribonucleoprotein complex"/>
    <property type="evidence" value="ECO:0007669"/>
    <property type="project" value="InterPro"/>
</dbReference>
<evidence type="ECO:0000259" key="5">
    <source>
        <dbReference type="PROSITE" id="PS50961"/>
    </source>
</evidence>
<dbReference type="InterPro" id="IPR036388">
    <property type="entry name" value="WH-like_DNA-bd_sf"/>
</dbReference>
<dbReference type="AlphaFoldDB" id="A0A914Z3Z0"/>
<dbReference type="InterPro" id="IPR002344">
    <property type="entry name" value="Lupus_La"/>
</dbReference>
<dbReference type="PRINTS" id="PR00302">
    <property type="entry name" value="LUPUSLA"/>
</dbReference>
<organism evidence="6 7">
    <name type="scientific">Panagrolaimus superbus</name>
    <dbReference type="NCBI Taxonomy" id="310955"/>
    <lineage>
        <taxon>Eukaryota</taxon>
        <taxon>Metazoa</taxon>
        <taxon>Ecdysozoa</taxon>
        <taxon>Nematoda</taxon>
        <taxon>Chromadorea</taxon>
        <taxon>Rhabditida</taxon>
        <taxon>Tylenchina</taxon>
        <taxon>Panagrolaimomorpha</taxon>
        <taxon>Panagrolaimoidea</taxon>
        <taxon>Panagrolaimidae</taxon>
        <taxon>Panagrolaimus</taxon>
    </lineage>
</organism>
<reference evidence="7" key="1">
    <citation type="submission" date="2022-11" db="UniProtKB">
        <authorList>
            <consortium name="WormBaseParasite"/>
        </authorList>
    </citation>
    <scope>IDENTIFICATION</scope>
</reference>
<dbReference type="GO" id="GO:0003723">
    <property type="term" value="F:RNA binding"/>
    <property type="evidence" value="ECO:0007669"/>
    <property type="project" value="UniProtKB-UniRule"/>
</dbReference>
<keyword evidence="2 4" id="KW-0694">RNA-binding</keyword>
<dbReference type="SMART" id="SM00715">
    <property type="entry name" value="LA"/>
    <property type="match status" value="1"/>
</dbReference>
<evidence type="ECO:0000256" key="4">
    <source>
        <dbReference type="PROSITE-ProRule" id="PRU00332"/>
    </source>
</evidence>
<sequence length="116" mass="13441">MAAVGLNEDHNDKLLKQIEYYFGDVNLPQDKFFQDEMKKDQGWISVDKLLTCKRIKKLKSDKDAIAAALKNSTICEISADGTKIRRNPAIPVPEYNHEFLKNLHDRTVYIVKWISF</sequence>
<dbReference type="InterPro" id="IPR036390">
    <property type="entry name" value="WH_DNA-bd_sf"/>
</dbReference>
<proteinExistence type="predicted"/>
<evidence type="ECO:0000313" key="6">
    <source>
        <dbReference type="Proteomes" id="UP000887577"/>
    </source>
</evidence>
<protein>
    <submittedName>
        <fullName evidence="7">HTH La-type RNA-binding domain-containing protein</fullName>
    </submittedName>
</protein>
<evidence type="ECO:0000256" key="1">
    <source>
        <dbReference type="ARBA" id="ARBA00004123"/>
    </source>
</evidence>
<dbReference type="CDD" id="cd07323">
    <property type="entry name" value="LAM"/>
    <property type="match status" value="1"/>
</dbReference>
<dbReference type="GO" id="GO:0005634">
    <property type="term" value="C:nucleus"/>
    <property type="evidence" value="ECO:0007669"/>
    <property type="project" value="UniProtKB-SubCell"/>
</dbReference>